<evidence type="ECO:0000256" key="3">
    <source>
        <dbReference type="SAM" id="SignalP"/>
    </source>
</evidence>
<sequence>MRRHLVPAAVLALGVATVNAASVVYVTDLKIFSQLAPCAASALKYNIQSLTNRECPEPVTELQSCVCTKNNNLASIASRVSSSVSYSCGGTASEDQASASTVLSAYCNQATPAAFPTPTAVSAYITDFPEVDILAPCAQSALKYAVGTMTYDRCPTEPAALASCACLKNQNSLAVSQIINTSAKYSCSGHTADISSAQAMFAAYCQLNSGTSNFPQATKPPGDMSYYITDLPQYSSLAPCAASAIKYVIQAQTYAMCPDGPQALASCVCLKDGMTADVLKSLTSSVKYSCSSTATEDVSSALAVWDVYCSAAAGKFTAAGVTASVEQTYPKGVSGVPKATGVSNGSGNGSSASGSSGSSSSSSGGNSDPNDTGKSSTNVPVIAGAIGGVIVAIILIGAAIFFVRRSANKRRDMEKLPNASGGPGLGGTEIQNNATPAGFYSPNGGKAELATDTVLAPPPPASPSPSTLKVNSPERTDNVSPVSAHHTGGSAFAPPHNNQASLYPPMPQNSSELPSPATTGYPSPPPGQPNAPELYGQGVMHAHSPQRPELAGQGTQFNNPSLNRPELQGQGAMYAPAPDRPELAGQGTQFHHANPNRPELMGQGAMYAPAPDRPELAGQGSHFHNANLNRPELQGQNMMFAPPPPNGTQELQGQGPGPASPYQQHQQQPYQQQQAGYQQQQAGYPQPPRSPYQQQQPPIEMQQMSWQSGPTPGLYEMDGARSTGQGDAGAPGVAR</sequence>
<accession>A0AAV9HNC6</accession>
<feature type="region of interest" description="Disordered" evidence="1">
    <location>
        <begin position="334"/>
        <end position="374"/>
    </location>
</feature>
<organism evidence="4 5">
    <name type="scientific">Cladorrhinum samala</name>
    <dbReference type="NCBI Taxonomy" id="585594"/>
    <lineage>
        <taxon>Eukaryota</taxon>
        <taxon>Fungi</taxon>
        <taxon>Dikarya</taxon>
        <taxon>Ascomycota</taxon>
        <taxon>Pezizomycotina</taxon>
        <taxon>Sordariomycetes</taxon>
        <taxon>Sordariomycetidae</taxon>
        <taxon>Sordariales</taxon>
        <taxon>Podosporaceae</taxon>
        <taxon>Cladorrhinum</taxon>
    </lineage>
</organism>
<feature type="compositionally biased region" description="Low complexity" evidence="1">
    <location>
        <begin position="343"/>
        <end position="367"/>
    </location>
</feature>
<dbReference type="Proteomes" id="UP001321749">
    <property type="component" value="Unassembled WGS sequence"/>
</dbReference>
<evidence type="ECO:0000313" key="4">
    <source>
        <dbReference type="EMBL" id="KAK4461828.1"/>
    </source>
</evidence>
<dbReference type="EMBL" id="MU864983">
    <property type="protein sequence ID" value="KAK4461828.1"/>
    <property type="molecule type" value="Genomic_DNA"/>
</dbReference>
<feature type="chain" id="PRO_5043317234" evidence="3">
    <location>
        <begin position="21"/>
        <end position="735"/>
    </location>
</feature>
<feature type="compositionally biased region" description="Polar residues" evidence="1">
    <location>
        <begin position="553"/>
        <end position="562"/>
    </location>
</feature>
<gene>
    <name evidence="4" type="ORF">QBC42DRAFT_226491</name>
</gene>
<keyword evidence="5" id="KW-1185">Reference proteome</keyword>
<comment type="caution">
    <text evidence="4">The sequence shown here is derived from an EMBL/GenBank/DDBJ whole genome shotgun (WGS) entry which is preliminary data.</text>
</comment>
<feature type="region of interest" description="Disordered" evidence="1">
    <location>
        <begin position="414"/>
        <end position="735"/>
    </location>
</feature>
<evidence type="ECO:0000256" key="2">
    <source>
        <dbReference type="SAM" id="Phobius"/>
    </source>
</evidence>
<feature type="compositionally biased region" description="Polar residues" evidence="1">
    <location>
        <begin position="508"/>
        <end position="521"/>
    </location>
</feature>
<keyword evidence="2" id="KW-0472">Membrane</keyword>
<evidence type="ECO:0000256" key="1">
    <source>
        <dbReference type="SAM" id="MobiDB-lite"/>
    </source>
</evidence>
<dbReference type="AlphaFoldDB" id="A0AAV9HNC6"/>
<feature type="transmembrane region" description="Helical" evidence="2">
    <location>
        <begin position="381"/>
        <end position="403"/>
    </location>
</feature>
<reference evidence="4" key="1">
    <citation type="journal article" date="2023" name="Mol. Phylogenet. Evol.">
        <title>Genome-scale phylogeny and comparative genomics of the fungal order Sordariales.</title>
        <authorList>
            <person name="Hensen N."/>
            <person name="Bonometti L."/>
            <person name="Westerberg I."/>
            <person name="Brannstrom I.O."/>
            <person name="Guillou S."/>
            <person name="Cros-Aarteil S."/>
            <person name="Calhoun S."/>
            <person name="Haridas S."/>
            <person name="Kuo A."/>
            <person name="Mondo S."/>
            <person name="Pangilinan J."/>
            <person name="Riley R."/>
            <person name="LaButti K."/>
            <person name="Andreopoulos B."/>
            <person name="Lipzen A."/>
            <person name="Chen C."/>
            <person name="Yan M."/>
            <person name="Daum C."/>
            <person name="Ng V."/>
            <person name="Clum A."/>
            <person name="Steindorff A."/>
            <person name="Ohm R.A."/>
            <person name="Martin F."/>
            <person name="Silar P."/>
            <person name="Natvig D.O."/>
            <person name="Lalanne C."/>
            <person name="Gautier V."/>
            <person name="Ament-Velasquez S.L."/>
            <person name="Kruys A."/>
            <person name="Hutchinson M.I."/>
            <person name="Powell A.J."/>
            <person name="Barry K."/>
            <person name="Miller A.N."/>
            <person name="Grigoriev I.V."/>
            <person name="Debuchy R."/>
            <person name="Gladieux P."/>
            <person name="Hiltunen Thoren M."/>
            <person name="Johannesson H."/>
        </authorList>
    </citation>
    <scope>NUCLEOTIDE SEQUENCE</scope>
    <source>
        <strain evidence="4">PSN324</strain>
    </source>
</reference>
<protein>
    <submittedName>
        <fullName evidence="4">Uncharacterized protein</fullName>
    </submittedName>
</protein>
<feature type="signal peptide" evidence="3">
    <location>
        <begin position="1"/>
        <end position="20"/>
    </location>
</feature>
<keyword evidence="2" id="KW-0812">Transmembrane</keyword>
<name>A0AAV9HNC6_9PEZI</name>
<reference evidence="4" key="2">
    <citation type="submission" date="2023-06" db="EMBL/GenBank/DDBJ databases">
        <authorList>
            <consortium name="Lawrence Berkeley National Laboratory"/>
            <person name="Mondo S.J."/>
            <person name="Hensen N."/>
            <person name="Bonometti L."/>
            <person name="Westerberg I."/>
            <person name="Brannstrom I.O."/>
            <person name="Guillou S."/>
            <person name="Cros-Aarteil S."/>
            <person name="Calhoun S."/>
            <person name="Haridas S."/>
            <person name="Kuo A."/>
            <person name="Pangilinan J."/>
            <person name="Riley R."/>
            <person name="Labutti K."/>
            <person name="Andreopoulos B."/>
            <person name="Lipzen A."/>
            <person name="Chen C."/>
            <person name="Yanf M."/>
            <person name="Daum C."/>
            <person name="Ng V."/>
            <person name="Clum A."/>
            <person name="Steindorff A."/>
            <person name="Ohm R."/>
            <person name="Martin F."/>
            <person name="Silar P."/>
            <person name="Natvig D."/>
            <person name="Lalanne C."/>
            <person name="Gautier V."/>
            <person name="Ament-Velasquez S.L."/>
            <person name="Kruys A."/>
            <person name="Hutchinson M.I."/>
            <person name="Powell A.J."/>
            <person name="Barry K."/>
            <person name="Miller A.N."/>
            <person name="Grigoriev I.V."/>
            <person name="Debuchy R."/>
            <person name="Gladieux P."/>
            <person name="Thoren M.H."/>
            <person name="Johannesson H."/>
        </authorList>
    </citation>
    <scope>NUCLEOTIDE SEQUENCE</scope>
    <source>
        <strain evidence="4">PSN324</strain>
    </source>
</reference>
<evidence type="ECO:0000313" key="5">
    <source>
        <dbReference type="Proteomes" id="UP001321749"/>
    </source>
</evidence>
<feature type="compositionally biased region" description="Low complexity" evidence="1">
    <location>
        <begin position="660"/>
        <end position="684"/>
    </location>
</feature>
<keyword evidence="3" id="KW-0732">Signal</keyword>
<proteinExistence type="predicted"/>
<keyword evidence="2" id="KW-1133">Transmembrane helix</keyword>
<feature type="compositionally biased region" description="Low complexity" evidence="1">
    <location>
        <begin position="691"/>
        <end position="704"/>
    </location>
</feature>